<dbReference type="AlphaFoldDB" id="A0AAD8TSF1"/>
<dbReference type="Proteomes" id="UP001231189">
    <property type="component" value="Unassembled WGS sequence"/>
</dbReference>
<feature type="region of interest" description="Disordered" evidence="2">
    <location>
        <begin position="331"/>
        <end position="432"/>
    </location>
</feature>
<feature type="coiled-coil region" evidence="1">
    <location>
        <begin position="477"/>
        <end position="535"/>
    </location>
</feature>
<protein>
    <recommendedName>
        <fullName evidence="3">Transposase (putative) gypsy type domain-containing protein</fullName>
    </recommendedName>
</protein>
<evidence type="ECO:0000259" key="3">
    <source>
        <dbReference type="Pfam" id="PF04195"/>
    </source>
</evidence>
<accession>A0AAD8TSF1</accession>
<name>A0AAD8TSF1_LOLMU</name>
<proteinExistence type="predicted"/>
<dbReference type="Pfam" id="PF04195">
    <property type="entry name" value="Transposase_28"/>
    <property type="match status" value="1"/>
</dbReference>
<dbReference type="EMBL" id="JAUUTY010000001">
    <property type="protein sequence ID" value="KAK1692122.1"/>
    <property type="molecule type" value="Genomic_DNA"/>
</dbReference>
<dbReference type="InterPro" id="IPR007321">
    <property type="entry name" value="Transposase_28"/>
</dbReference>
<reference evidence="4" key="1">
    <citation type="submission" date="2023-07" db="EMBL/GenBank/DDBJ databases">
        <title>A chromosome-level genome assembly of Lolium multiflorum.</title>
        <authorList>
            <person name="Chen Y."/>
            <person name="Copetti D."/>
            <person name="Kolliker R."/>
            <person name="Studer B."/>
        </authorList>
    </citation>
    <scope>NUCLEOTIDE SEQUENCE</scope>
    <source>
        <strain evidence="4">02402/16</strain>
        <tissue evidence="4">Leaf</tissue>
    </source>
</reference>
<comment type="caution">
    <text evidence="4">The sequence shown here is derived from an EMBL/GenBank/DDBJ whole genome shotgun (WGS) entry which is preliminary data.</text>
</comment>
<feature type="compositionally biased region" description="Polar residues" evidence="2">
    <location>
        <begin position="390"/>
        <end position="401"/>
    </location>
</feature>
<evidence type="ECO:0000256" key="2">
    <source>
        <dbReference type="SAM" id="MobiDB-lite"/>
    </source>
</evidence>
<gene>
    <name evidence="4" type="ORF">QYE76_008819</name>
</gene>
<dbReference type="PANTHER" id="PTHR33026:SF7">
    <property type="entry name" value="OS03G0100275 PROTEIN"/>
    <property type="match status" value="1"/>
</dbReference>
<sequence length="704" mass="79000">MAAQDLGATEWERSKISNQDANLMKKLGLMKKKEALIFPSEESFPTPPIQYQVSFVDHLIRGLSAPIHQFLRGLLFVYGLQLHQLTPNSILHISIFITLCECFLGIQPNWALWKRIFYLRRNGSHNIAYNIGGVVICVRPDVEYFDVKFPDSVQGWRRRWLYVREECSDSLEYNISPFDGSAKILRRRSWDAEATKEEKTATEALMKRIHELQNTRGKELSGIQITAHFLRIRVQPLQARKNPLWLYAGDKDVDRISEDLSLKDLEKLVRRVSSLSKKDSVPSSCRVEPFNSTNPLPKKHQVLSSLPPLPEGGEVDDRAIVDDDAQAHSLLPLFPRSKRKRGDVEDSGTSKLSGSPVEEASPEEEGAFDPYADALVSSGEEEEEPAANVTAPTSTSQTLVLSETRRATEEASPPHQGLEMSTPVASPRAPEPKRARIELGEEQGFLAGSSSTPSLDDPLMKHFISLGTQFIGYRDTVEDLKEALAKANKRADDLAANLEQSEKARKKAEQDAASVGDLRKRLHQAENALSEKTSQQIAREEAIIGRLESQNRRFARKMGQDFDLQEPEGDRLVDALSLLEIHGDLARRSIADARTTFTRLFPYFFPKKRQPDAFSDLAKHFIPEEDLGLAFQQENMKIGVEGTIALVAESQQNVDWAKTGEAKRMNKEKWQSLIKAAKPHSKKILSFLGYKPAASSSSARPEVK</sequence>
<organism evidence="4 5">
    <name type="scientific">Lolium multiflorum</name>
    <name type="common">Italian ryegrass</name>
    <name type="synonym">Lolium perenne subsp. multiflorum</name>
    <dbReference type="NCBI Taxonomy" id="4521"/>
    <lineage>
        <taxon>Eukaryota</taxon>
        <taxon>Viridiplantae</taxon>
        <taxon>Streptophyta</taxon>
        <taxon>Embryophyta</taxon>
        <taxon>Tracheophyta</taxon>
        <taxon>Spermatophyta</taxon>
        <taxon>Magnoliopsida</taxon>
        <taxon>Liliopsida</taxon>
        <taxon>Poales</taxon>
        <taxon>Poaceae</taxon>
        <taxon>BOP clade</taxon>
        <taxon>Pooideae</taxon>
        <taxon>Poodae</taxon>
        <taxon>Poeae</taxon>
        <taxon>Poeae Chloroplast Group 2 (Poeae type)</taxon>
        <taxon>Loliodinae</taxon>
        <taxon>Loliinae</taxon>
        <taxon>Lolium</taxon>
    </lineage>
</organism>
<evidence type="ECO:0000313" key="5">
    <source>
        <dbReference type="Proteomes" id="UP001231189"/>
    </source>
</evidence>
<dbReference type="PANTHER" id="PTHR33026">
    <property type="entry name" value="OS06G0360600 PROTEIN"/>
    <property type="match status" value="1"/>
</dbReference>
<evidence type="ECO:0000256" key="1">
    <source>
        <dbReference type="SAM" id="Coils"/>
    </source>
</evidence>
<feature type="region of interest" description="Disordered" evidence="2">
    <location>
        <begin position="279"/>
        <end position="316"/>
    </location>
</feature>
<keyword evidence="5" id="KW-1185">Reference proteome</keyword>
<evidence type="ECO:0000313" key="4">
    <source>
        <dbReference type="EMBL" id="KAK1692122.1"/>
    </source>
</evidence>
<feature type="domain" description="Transposase (putative) gypsy type" evidence="3">
    <location>
        <begin position="54"/>
        <end position="120"/>
    </location>
</feature>
<keyword evidence="1" id="KW-0175">Coiled coil</keyword>